<sequence>MTSQPLNQPPEIPPELDRWNWGAFLLNWIWGIGNSVFIALLMFVPLVNIVMIFILGARGSRWAWRNRAWRDAEHFRSVQRKWAIAGVIIWACMIALISAFPMIMKSSDAYTMTMDAIRNDTAVEEALGSDIEAGFWVNGNISIEGGGTGTAYLNFSIAGSKGSGRAISHSVRINGIWEIRVLVVYPEGTTIPIVLENKGNVTIPGAPQDL</sequence>
<dbReference type="Pfam" id="PF08695">
    <property type="entry name" value="Coa1"/>
    <property type="match status" value="1"/>
</dbReference>
<comment type="caution">
    <text evidence="2">The sequence shown here is derived from an EMBL/GenBank/DDBJ whole genome shotgun (WGS) entry which is preliminary data.</text>
</comment>
<dbReference type="EMBL" id="JABFCZ010000036">
    <property type="protein sequence ID" value="MBD1549372.1"/>
    <property type="molecule type" value="Genomic_DNA"/>
</dbReference>
<keyword evidence="1" id="KW-1133">Transmembrane helix</keyword>
<dbReference type="AlphaFoldDB" id="A0A926NXU0"/>
<gene>
    <name evidence="2" type="ORF">HK439_24195</name>
</gene>
<dbReference type="Proteomes" id="UP000598467">
    <property type="component" value="Unassembled WGS sequence"/>
</dbReference>
<evidence type="ECO:0000256" key="1">
    <source>
        <dbReference type="SAM" id="Phobius"/>
    </source>
</evidence>
<reference evidence="2" key="1">
    <citation type="submission" date="2020-05" db="EMBL/GenBank/DDBJ databases">
        <title>Identification of trans-AT polyketide cluster in two marine bacteria, producers of a novel glutaramide-containing polyketide sesbanimide D and analogs.</title>
        <authorList>
            <person name="Kacar D."/>
            <person name="Rodriguez P."/>
            <person name="Canedo L."/>
            <person name="Gonzalez E."/>
            <person name="Galan B."/>
            <person name="De La Calle F."/>
            <person name="Garcia J.L."/>
        </authorList>
    </citation>
    <scope>NUCLEOTIDE SEQUENCE</scope>
    <source>
        <strain evidence="2">PHM038</strain>
    </source>
</reference>
<dbReference type="RefSeq" id="WP_190294061.1">
    <property type="nucleotide sequence ID" value="NZ_JABFCZ010000036.1"/>
</dbReference>
<feature type="transmembrane region" description="Helical" evidence="1">
    <location>
        <begin position="82"/>
        <end position="104"/>
    </location>
</feature>
<evidence type="ECO:0000313" key="2">
    <source>
        <dbReference type="EMBL" id="MBD1549372.1"/>
    </source>
</evidence>
<dbReference type="InterPro" id="IPR014807">
    <property type="entry name" value="Coa1"/>
</dbReference>
<protein>
    <recommendedName>
        <fullName evidence="4">Cytochrome oxidase complex assembly protein 1</fullName>
    </recommendedName>
</protein>
<accession>A0A926NXU0</accession>
<feature type="transmembrane region" description="Helical" evidence="1">
    <location>
        <begin position="28"/>
        <end position="57"/>
    </location>
</feature>
<organism evidence="2 3">
    <name type="scientific">Roseibium aggregatum</name>
    <dbReference type="NCBI Taxonomy" id="187304"/>
    <lineage>
        <taxon>Bacteria</taxon>
        <taxon>Pseudomonadati</taxon>
        <taxon>Pseudomonadota</taxon>
        <taxon>Alphaproteobacteria</taxon>
        <taxon>Hyphomicrobiales</taxon>
        <taxon>Stappiaceae</taxon>
        <taxon>Roseibium</taxon>
    </lineage>
</organism>
<name>A0A926NXU0_9HYPH</name>
<keyword evidence="1" id="KW-0472">Membrane</keyword>
<keyword evidence="1" id="KW-0812">Transmembrane</keyword>
<evidence type="ECO:0000313" key="3">
    <source>
        <dbReference type="Proteomes" id="UP000598467"/>
    </source>
</evidence>
<proteinExistence type="predicted"/>
<evidence type="ECO:0008006" key="4">
    <source>
        <dbReference type="Google" id="ProtNLM"/>
    </source>
</evidence>